<organism evidence="2 3">
    <name type="scientific">Metabacillus halosaccharovorans</name>
    <dbReference type="NCBI Taxonomy" id="930124"/>
    <lineage>
        <taxon>Bacteria</taxon>
        <taxon>Bacillati</taxon>
        <taxon>Bacillota</taxon>
        <taxon>Bacilli</taxon>
        <taxon>Bacillales</taxon>
        <taxon>Bacillaceae</taxon>
        <taxon>Metabacillus</taxon>
    </lineage>
</organism>
<accession>A0ABT3DIF4</accession>
<reference evidence="2 3" key="1">
    <citation type="submission" date="2022-10" db="EMBL/GenBank/DDBJ databases">
        <title>Draft genome assembly of moderately radiation resistant bacterium Metabacillus halosaccharovorans.</title>
        <authorList>
            <person name="Pal S."/>
            <person name="Gopinathan A."/>
        </authorList>
    </citation>
    <scope>NUCLEOTIDE SEQUENCE [LARGE SCALE GENOMIC DNA]</scope>
    <source>
        <strain evidence="2 3">VITHBRA001</strain>
    </source>
</reference>
<evidence type="ECO:0000313" key="2">
    <source>
        <dbReference type="EMBL" id="MCV9886787.1"/>
    </source>
</evidence>
<dbReference type="Pfam" id="PF00583">
    <property type="entry name" value="Acetyltransf_1"/>
    <property type="match status" value="1"/>
</dbReference>
<dbReference type="SUPFAM" id="SSF55729">
    <property type="entry name" value="Acyl-CoA N-acyltransferases (Nat)"/>
    <property type="match status" value="1"/>
</dbReference>
<gene>
    <name evidence="2" type="ORF">OIH86_14205</name>
</gene>
<feature type="domain" description="N-acetyltransferase" evidence="1">
    <location>
        <begin position="116"/>
        <end position="254"/>
    </location>
</feature>
<sequence length="260" mass="30438">MIENYIEALDIAYVSSFATKIERSWGYLFYNENQPNYYDANHAHISTYNGHFEEIINEVIAFYQEKNLIPRFYLSNYEGRAEFIEMLKNKGFGFEEFDSPVQLWRREIEIEPNSLITIEKVTSENMQDAIHIECQIPELGGSIREQAFKEEFSQDCYIHYLLKYNGIPCSTACIFFYEQDARLESVATIKEYRGKGLIGHLIHYIQMDMLKKEVERLWVLPINEQVERVYQKSGFDTVLNVKTGHAFLGGKSVMDVRNGL</sequence>
<dbReference type="Proteomes" id="UP001526147">
    <property type="component" value="Unassembled WGS sequence"/>
</dbReference>
<protein>
    <submittedName>
        <fullName evidence="2">GNAT family N-acetyltransferase</fullName>
    </submittedName>
</protein>
<dbReference type="InterPro" id="IPR016181">
    <property type="entry name" value="Acyl_CoA_acyltransferase"/>
</dbReference>
<evidence type="ECO:0000313" key="3">
    <source>
        <dbReference type="Proteomes" id="UP001526147"/>
    </source>
</evidence>
<name>A0ABT3DIF4_9BACI</name>
<dbReference type="InterPro" id="IPR000182">
    <property type="entry name" value="GNAT_dom"/>
</dbReference>
<dbReference type="PROSITE" id="PS51186">
    <property type="entry name" value="GNAT"/>
    <property type="match status" value="1"/>
</dbReference>
<proteinExistence type="predicted"/>
<dbReference type="EMBL" id="JAOYEY010000043">
    <property type="protein sequence ID" value="MCV9886787.1"/>
    <property type="molecule type" value="Genomic_DNA"/>
</dbReference>
<evidence type="ECO:0000259" key="1">
    <source>
        <dbReference type="PROSITE" id="PS51186"/>
    </source>
</evidence>
<dbReference type="Gene3D" id="3.40.630.30">
    <property type="match status" value="1"/>
</dbReference>
<keyword evidence="3" id="KW-1185">Reference proteome</keyword>
<comment type="caution">
    <text evidence="2">The sequence shown here is derived from an EMBL/GenBank/DDBJ whole genome shotgun (WGS) entry which is preliminary data.</text>
</comment>
<dbReference type="RefSeq" id="WP_264143326.1">
    <property type="nucleotide sequence ID" value="NZ_JAOYEY010000043.1"/>
</dbReference>